<dbReference type="Pfam" id="PF04130">
    <property type="entry name" value="GCP_C_terminal"/>
    <property type="match status" value="1"/>
</dbReference>
<evidence type="ECO:0000256" key="5">
    <source>
        <dbReference type="RuleBase" id="RU363050"/>
    </source>
</evidence>
<organism evidence="10 11">
    <name type="scientific">Penicillium chermesinum</name>
    <dbReference type="NCBI Taxonomy" id="63820"/>
    <lineage>
        <taxon>Eukaryota</taxon>
        <taxon>Fungi</taxon>
        <taxon>Dikarya</taxon>
        <taxon>Ascomycota</taxon>
        <taxon>Pezizomycotina</taxon>
        <taxon>Eurotiomycetes</taxon>
        <taxon>Eurotiomycetidae</taxon>
        <taxon>Eurotiales</taxon>
        <taxon>Aspergillaceae</taxon>
        <taxon>Penicillium</taxon>
    </lineage>
</organism>
<reference evidence="10" key="2">
    <citation type="journal article" date="2023" name="IMA Fungus">
        <title>Comparative genomic study of the Penicillium genus elucidates a diverse pangenome and 15 lateral gene transfer events.</title>
        <authorList>
            <person name="Petersen C."/>
            <person name="Sorensen T."/>
            <person name="Nielsen M.R."/>
            <person name="Sondergaard T.E."/>
            <person name="Sorensen J.L."/>
            <person name="Fitzpatrick D.A."/>
            <person name="Frisvad J.C."/>
            <person name="Nielsen K.L."/>
        </authorList>
    </citation>
    <scope>NUCLEOTIDE SEQUENCE</scope>
    <source>
        <strain evidence="10">IBT 19713</strain>
    </source>
</reference>
<name>A0A9W9NNS8_9EURO</name>
<dbReference type="GO" id="GO:0000922">
    <property type="term" value="C:spindle pole"/>
    <property type="evidence" value="ECO:0007669"/>
    <property type="project" value="InterPro"/>
</dbReference>
<dbReference type="Pfam" id="PF14609">
    <property type="entry name" value="GCP5-Mod21_N"/>
    <property type="match status" value="1"/>
</dbReference>
<dbReference type="GO" id="GO:0000278">
    <property type="term" value="P:mitotic cell cycle"/>
    <property type="evidence" value="ECO:0007669"/>
    <property type="project" value="TreeGrafter"/>
</dbReference>
<protein>
    <recommendedName>
        <fullName evidence="5">Spindle pole body component</fullName>
    </recommendedName>
</protein>
<evidence type="ECO:0000256" key="6">
    <source>
        <dbReference type="SAM" id="MobiDB-lite"/>
    </source>
</evidence>
<evidence type="ECO:0000256" key="1">
    <source>
        <dbReference type="ARBA" id="ARBA00010337"/>
    </source>
</evidence>
<dbReference type="InterPro" id="IPR032797">
    <property type="entry name" value="Mod21_N"/>
</dbReference>
<dbReference type="GO" id="GO:0051321">
    <property type="term" value="P:meiotic cell cycle"/>
    <property type="evidence" value="ECO:0007669"/>
    <property type="project" value="TreeGrafter"/>
</dbReference>
<dbReference type="CDD" id="cd22572">
    <property type="entry name" value="GCP5_NTD"/>
    <property type="match status" value="1"/>
</dbReference>
<keyword evidence="4 5" id="KW-0206">Cytoskeleton</keyword>
<dbReference type="GO" id="GO:0005874">
    <property type="term" value="C:microtubule"/>
    <property type="evidence" value="ECO:0007669"/>
    <property type="project" value="UniProtKB-KW"/>
</dbReference>
<evidence type="ECO:0000256" key="3">
    <source>
        <dbReference type="ARBA" id="ARBA00022701"/>
    </source>
</evidence>
<feature type="region of interest" description="Disordered" evidence="6">
    <location>
        <begin position="744"/>
        <end position="772"/>
    </location>
</feature>
<dbReference type="GO" id="GO:0051011">
    <property type="term" value="F:microtubule minus-end binding"/>
    <property type="evidence" value="ECO:0007669"/>
    <property type="project" value="TreeGrafter"/>
</dbReference>
<comment type="caution">
    <text evidence="10">The sequence shown here is derived from an EMBL/GenBank/DDBJ whole genome shotgun (WGS) entry which is preliminary data.</text>
</comment>
<dbReference type="PANTHER" id="PTHR19302:SF33">
    <property type="entry name" value="GAMMA-TUBULIN COMPLEX COMPONENT 5"/>
    <property type="match status" value="1"/>
</dbReference>
<comment type="subcellular location">
    <subcellularLocation>
        <location evidence="5">Cytoplasm</location>
        <location evidence="5">Cytoskeleton</location>
        <location evidence="5">Microtubule organizing center</location>
    </subcellularLocation>
</comment>
<dbReference type="OrthoDB" id="66546at2759"/>
<dbReference type="InterPro" id="IPR041470">
    <property type="entry name" value="GCP_N"/>
</dbReference>
<dbReference type="GO" id="GO:0031122">
    <property type="term" value="P:cytoplasmic microtubule organization"/>
    <property type="evidence" value="ECO:0007669"/>
    <property type="project" value="TreeGrafter"/>
</dbReference>
<feature type="compositionally biased region" description="Acidic residues" evidence="6">
    <location>
        <begin position="756"/>
        <end position="767"/>
    </location>
</feature>
<feature type="region of interest" description="Disordered" evidence="6">
    <location>
        <begin position="159"/>
        <end position="179"/>
    </location>
</feature>
<reference evidence="10" key="1">
    <citation type="submission" date="2022-11" db="EMBL/GenBank/DDBJ databases">
        <authorList>
            <person name="Petersen C."/>
        </authorList>
    </citation>
    <scope>NUCLEOTIDE SEQUENCE</scope>
    <source>
        <strain evidence="10">IBT 19713</strain>
    </source>
</reference>
<sequence>MAPAAIALLADQLVTTVARVPPSQNESTRVKGLKRRVEGSLRPGAHVRTNQFEVSRQIDGLQEKFQVLNRDDLAEAFRDRLGELDGCRNPWTPELLSLLLQLSDRPAQFAKIEPPKVSTKTVEAGKLTWTDLDSHGAAYSDEDIWEEIDFGAGSSDEEIASVRTDESLPKISPRTPKTREEDYEIPADVFIPETDEQLIASIEQAQFWKAENYAKAPHAKGNEVASRVISELQLARETIFMLRGLPTSIFWRLDQRIEVDHRFTIAHSSTEAISALLSSFTEIGAKVDTVRQFTASPQTIPYMQTFRWGLEERLRAFDGMLSQNECSYLSPGSTVSVLRLFDDTSRSGGRPGLFLGQDGKPMRCLDLLYDFVCMLEALGDTSGFEVFAALFFSCFKTYARSIQLWMENGHVDPLDSAFFVHKLQGSGDLRTLWHDWYALYEGVQHQNIPRFLEPVVNRIFTTGKSMVFLHHLNALPDGPGPSENSETIFRNVSHPETLSSIPLPFSALVESSLEKLIDANHAVSARRLRTELDEQCGLWNSIDALEYVYLGRDSSILGLIDSKIFELMDRGRDWDDKFLLTELLRSTFSVIASFDQSRLVVRTDGLSSSTEPPSRSVRTLESTSIDYVLPWPVANIFPKSATQSYQRISKFLMQIRRAKYALLFRPERQAFRLSLSQAEDVDAMIAAHESYLASLEDQLLLSPGLSPIHEAVINILDLCIHFADLQAAHAFEAAAPEDGISDSRFISRTSRRGQNEDSDSDEDDDPLDQEHTLTISFRDDPYELRMRNVKVRFDHLISFVADGLKGIARADGLPSWNILAERLEWRKALVKF</sequence>
<proteinExistence type="inferred from homology"/>
<dbReference type="Pfam" id="PF17681">
    <property type="entry name" value="GCP_N_terminal"/>
    <property type="match status" value="1"/>
</dbReference>
<dbReference type="InterPro" id="IPR059169">
    <property type="entry name" value="GCP5_N_ext"/>
</dbReference>
<dbReference type="EMBL" id="JAPQKS010000006">
    <property type="protein sequence ID" value="KAJ5223375.1"/>
    <property type="molecule type" value="Genomic_DNA"/>
</dbReference>
<evidence type="ECO:0000313" key="10">
    <source>
        <dbReference type="EMBL" id="KAJ5223375.1"/>
    </source>
</evidence>
<feature type="domain" description="Gamma tubulin complex component protein N-terminal" evidence="9">
    <location>
        <begin position="236"/>
        <end position="528"/>
    </location>
</feature>
<evidence type="ECO:0000259" key="8">
    <source>
        <dbReference type="Pfam" id="PF14609"/>
    </source>
</evidence>
<dbReference type="GeneID" id="83204516"/>
<dbReference type="AlphaFoldDB" id="A0A9W9NNS8"/>
<dbReference type="InterPro" id="IPR040457">
    <property type="entry name" value="GCP_C"/>
</dbReference>
<keyword evidence="3 5" id="KW-0493">Microtubule</keyword>
<dbReference type="GO" id="GO:0005816">
    <property type="term" value="C:spindle pole body"/>
    <property type="evidence" value="ECO:0007669"/>
    <property type="project" value="UniProtKB-ARBA"/>
</dbReference>
<dbReference type="InterPro" id="IPR007259">
    <property type="entry name" value="GCP"/>
</dbReference>
<gene>
    <name evidence="10" type="ORF">N7468_007917</name>
</gene>
<evidence type="ECO:0000256" key="2">
    <source>
        <dbReference type="ARBA" id="ARBA00022490"/>
    </source>
</evidence>
<keyword evidence="11" id="KW-1185">Reference proteome</keyword>
<dbReference type="GO" id="GO:0043015">
    <property type="term" value="F:gamma-tubulin binding"/>
    <property type="evidence" value="ECO:0007669"/>
    <property type="project" value="InterPro"/>
</dbReference>
<dbReference type="Gene3D" id="1.20.120.1900">
    <property type="entry name" value="Gamma-tubulin complex, C-terminal domain"/>
    <property type="match status" value="2"/>
</dbReference>
<dbReference type="GO" id="GO:0000930">
    <property type="term" value="C:gamma-tubulin complex"/>
    <property type="evidence" value="ECO:0007669"/>
    <property type="project" value="TreeGrafter"/>
</dbReference>
<comment type="similarity">
    <text evidence="1 5">Belongs to the TUBGCP family.</text>
</comment>
<dbReference type="GO" id="GO:0051225">
    <property type="term" value="P:spindle assembly"/>
    <property type="evidence" value="ECO:0007669"/>
    <property type="project" value="TreeGrafter"/>
</dbReference>
<dbReference type="GO" id="GO:0007020">
    <property type="term" value="P:microtubule nucleation"/>
    <property type="evidence" value="ECO:0007669"/>
    <property type="project" value="InterPro"/>
</dbReference>
<keyword evidence="2 5" id="KW-0963">Cytoplasm</keyword>
<dbReference type="PANTHER" id="PTHR19302">
    <property type="entry name" value="GAMMA TUBULIN COMPLEX PROTEIN"/>
    <property type="match status" value="1"/>
</dbReference>
<dbReference type="RefSeq" id="XP_058327558.1">
    <property type="nucleotide sequence ID" value="XM_058477213.1"/>
</dbReference>
<evidence type="ECO:0000256" key="4">
    <source>
        <dbReference type="ARBA" id="ARBA00023212"/>
    </source>
</evidence>
<feature type="domain" description="Gamma tubulin complex component C-terminal" evidence="7">
    <location>
        <begin position="670"/>
        <end position="820"/>
    </location>
</feature>
<dbReference type="InterPro" id="IPR042241">
    <property type="entry name" value="GCP_C_sf"/>
</dbReference>
<accession>A0A9W9NNS8</accession>
<evidence type="ECO:0000313" key="11">
    <source>
        <dbReference type="Proteomes" id="UP001150941"/>
    </source>
</evidence>
<evidence type="ECO:0000259" key="7">
    <source>
        <dbReference type="Pfam" id="PF04130"/>
    </source>
</evidence>
<evidence type="ECO:0000259" key="9">
    <source>
        <dbReference type="Pfam" id="PF17681"/>
    </source>
</evidence>
<feature type="domain" description="Gamma-Tubulin ring complex non-core subunit mod21 N-terminal" evidence="8">
    <location>
        <begin position="67"/>
        <end position="156"/>
    </location>
</feature>
<dbReference type="Proteomes" id="UP001150941">
    <property type="component" value="Unassembled WGS sequence"/>
</dbReference>